<keyword evidence="4 12" id="KW-0547">Nucleotide-binding</keyword>
<dbReference type="OrthoDB" id="2401965at2759"/>
<dbReference type="Gene3D" id="3.90.640.10">
    <property type="entry name" value="Actin, Chain A, domain 4"/>
    <property type="match status" value="1"/>
</dbReference>
<keyword evidence="14" id="KW-1185">Reference proteome</keyword>
<dbReference type="PRINTS" id="PR00301">
    <property type="entry name" value="HEATSHOCK70"/>
</dbReference>
<dbReference type="SUPFAM" id="SSF100920">
    <property type="entry name" value="Heat shock protein 70kD (HSP70), peptide-binding domain"/>
    <property type="match status" value="1"/>
</dbReference>
<dbReference type="FunFam" id="3.30.30.30:FF:000005">
    <property type="entry name" value="Heat shock protein ssb1"/>
    <property type="match status" value="1"/>
</dbReference>
<comment type="catalytic activity">
    <reaction evidence="11">
        <text>ATP + H2O = ADP + phosphate + H(+)</text>
        <dbReference type="Rhea" id="RHEA:13065"/>
        <dbReference type="ChEBI" id="CHEBI:15377"/>
        <dbReference type="ChEBI" id="CHEBI:15378"/>
        <dbReference type="ChEBI" id="CHEBI:30616"/>
        <dbReference type="ChEBI" id="CHEBI:43474"/>
        <dbReference type="ChEBI" id="CHEBI:456216"/>
        <dbReference type="EC" id="3.6.4.10"/>
    </reaction>
</comment>
<evidence type="ECO:0000313" key="14">
    <source>
        <dbReference type="Proteomes" id="UP000094112"/>
    </source>
</evidence>
<evidence type="ECO:0000256" key="6">
    <source>
        <dbReference type="ARBA" id="ARBA00022840"/>
    </source>
</evidence>
<dbReference type="SUPFAM" id="SSF100934">
    <property type="entry name" value="Heat shock protein 70kD (HSP70), C-terminal subdomain"/>
    <property type="match status" value="1"/>
</dbReference>
<dbReference type="InterPro" id="IPR029047">
    <property type="entry name" value="HSP70_peptide-bd_sf"/>
</dbReference>
<dbReference type="NCBIfam" id="NF001413">
    <property type="entry name" value="PRK00290.1"/>
    <property type="match status" value="1"/>
</dbReference>
<evidence type="ECO:0000256" key="1">
    <source>
        <dbReference type="ARBA" id="ARBA00004496"/>
    </source>
</evidence>
<gene>
    <name evidence="13" type="ORF">WICANDRAFT_86996</name>
</gene>
<dbReference type="CDD" id="cd24093">
    <property type="entry name" value="ASKHA_NBD_HSP70_Ssb"/>
    <property type="match status" value="1"/>
</dbReference>
<keyword evidence="7" id="KW-0648">Protein biosynthesis</keyword>
<dbReference type="Gene3D" id="2.60.34.10">
    <property type="entry name" value="Substrate Binding Domain Of DNAk, Chain A, domain 1"/>
    <property type="match status" value="1"/>
</dbReference>
<dbReference type="PROSITE" id="PS00297">
    <property type="entry name" value="HSP70_1"/>
    <property type="match status" value="1"/>
</dbReference>
<dbReference type="Gene3D" id="3.30.420.40">
    <property type="match status" value="2"/>
</dbReference>
<dbReference type="STRING" id="683960.A0A1E3PAQ6"/>
<name>A0A1E3PAQ6_WICAA</name>
<proteinExistence type="inferred from homology"/>
<dbReference type="GO" id="GO:0140662">
    <property type="term" value="F:ATP-dependent protein folding chaperone"/>
    <property type="evidence" value="ECO:0007669"/>
    <property type="project" value="InterPro"/>
</dbReference>
<accession>A0A1E3PAQ6</accession>
<dbReference type="InterPro" id="IPR013126">
    <property type="entry name" value="Hsp_70_fam"/>
</dbReference>
<protein>
    <recommendedName>
        <fullName evidence="2">non-chaperonin molecular chaperone ATPase</fullName>
        <ecNumber evidence="2">3.6.4.10</ecNumber>
    </recommendedName>
    <alternativeName>
        <fullName evidence="10">Hsp70 chaperone Ssb</fullName>
    </alternativeName>
</protein>
<evidence type="ECO:0000256" key="12">
    <source>
        <dbReference type="RuleBase" id="RU003322"/>
    </source>
</evidence>
<evidence type="ECO:0000256" key="7">
    <source>
        <dbReference type="ARBA" id="ARBA00022917"/>
    </source>
</evidence>
<dbReference type="PROSITE" id="PS00329">
    <property type="entry name" value="HSP70_2"/>
    <property type="match status" value="1"/>
</dbReference>
<dbReference type="Proteomes" id="UP000094112">
    <property type="component" value="Unassembled WGS sequence"/>
</dbReference>
<dbReference type="PROSITE" id="PS01036">
    <property type="entry name" value="HSP70_3"/>
    <property type="match status" value="1"/>
</dbReference>
<evidence type="ECO:0000256" key="4">
    <source>
        <dbReference type="ARBA" id="ARBA00022741"/>
    </source>
</evidence>
<dbReference type="RefSeq" id="XP_019041164.1">
    <property type="nucleotide sequence ID" value="XM_019186088.1"/>
</dbReference>
<dbReference type="AlphaFoldDB" id="A0A1E3PAQ6"/>
<dbReference type="FunFam" id="3.90.640.10:FF:000002">
    <property type="entry name" value="Heat shock 70 kDa"/>
    <property type="match status" value="1"/>
</dbReference>
<dbReference type="FunFam" id="1.20.1270.10:FF:000014">
    <property type="entry name" value="Heat shock protein 70"/>
    <property type="match status" value="1"/>
</dbReference>
<evidence type="ECO:0000256" key="5">
    <source>
        <dbReference type="ARBA" id="ARBA00022801"/>
    </source>
</evidence>
<evidence type="ECO:0000256" key="9">
    <source>
        <dbReference type="ARBA" id="ARBA00037959"/>
    </source>
</evidence>
<dbReference type="GeneID" id="30203334"/>
<organism evidence="13 14">
    <name type="scientific">Wickerhamomyces anomalus (strain ATCC 58044 / CBS 1984 / NCYC 433 / NRRL Y-366-8)</name>
    <name type="common">Yeast</name>
    <name type="synonym">Hansenula anomala</name>
    <dbReference type="NCBI Taxonomy" id="683960"/>
    <lineage>
        <taxon>Eukaryota</taxon>
        <taxon>Fungi</taxon>
        <taxon>Dikarya</taxon>
        <taxon>Ascomycota</taxon>
        <taxon>Saccharomycotina</taxon>
        <taxon>Saccharomycetes</taxon>
        <taxon>Phaffomycetales</taxon>
        <taxon>Wickerhamomycetaceae</taxon>
        <taxon>Wickerhamomyces</taxon>
    </lineage>
</organism>
<dbReference type="GO" id="GO:0005829">
    <property type="term" value="C:cytosol"/>
    <property type="evidence" value="ECO:0007669"/>
    <property type="project" value="EnsemblFungi"/>
</dbReference>
<evidence type="ECO:0000256" key="8">
    <source>
        <dbReference type="ARBA" id="ARBA00023186"/>
    </source>
</evidence>
<dbReference type="EC" id="3.6.4.10" evidence="2"/>
<keyword evidence="5" id="KW-0378">Hydrolase</keyword>
<keyword evidence="3" id="KW-0963">Cytoplasm</keyword>
<keyword evidence="8" id="KW-0143">Chaperone</keyword>
<comment type="similarity">
    <text evidence="9">Belongs to the heat shock protein 70 family. Ssb-type Hsp70 subfamily.</text>
</comment>
<dbReference type="FunFam" id="2.60.34.10:FF:000004">
    <property type="entry name" value="Heat shock protein SSB1"/>
    <property type="match status" value="1"/>
</dbReference>
<dbReference type="Pfam" id="PF00012">
    <property type="entry name" value="HSP70"/>
    <property type="match status" value="1"/>
</dbReference>
<evidence type="ECO:0000256" key="3">
    <source>
        <dbReference type="ARBA" id="ARBA00022490"/>
    </source>
</evidence>
<evidence type="ECO:0000313" key="13">
    <source>
        <dbReference type="EMBL" id="ODQ61957.1"/>
    </source>
</evidence>
<dbReference type="Gene3D" id="1.20.1270.10">
    <property type="match status" value="1"/>
</dbReference>
<reference evidence="13 14" key="1">
    <citation type="journal article" date="2016" name="Proc. Natl. Acad. Sci. U.S.A.">
        <title>Comparative genomics of biotechnologically important yeasts.</title>
        <authorList>
            <person name="Riley R."/>
            <person name="Haridas S."/>
            <person name="Wolfe K.H."/>
            <person name="Lopes M.R."/>
            <person name="Hittinger C.T."/>
            <person name="Goeker M."/>
            <person name="Salamov A.A."/>
            <person name="Wisecaver J.H."/>
            <person name="Long T.M."/>
            <person name="Calvey C.H."/>
            <person name="Aerts A.L."/>
            <person name="Barry K.W."/>
            <person name="Choi C."/>
            <person name="Clum A."/>
            <person name="Coughlan A.Y."/>
            <person name="Deshpande S."/>
            <person name="Douglass A.P."/>
            <person name="Hanson S.J."/>
            <person name="Klenk H.-P."/>
            <person name="LaButti K.M."/>
            <person name="Lapidus A."/>
            <person name="Lindquist E.A."/>
            <person name="Lipzen A.M."/>
            <person name="Meier-Kolthoff J.P."/>
            <person name="Ohm R.A."/>
            <person name="Otillar R.P."/>
            <person name="Pangilinan J.L."/>
            <person name="Peng Y."/>
            <person name="Rokas A."/>
            <person name="Rosa C.A."/>
            <person name="Scheuner C."/>
            <person name="Sibirny A.A."/>
            <person name="Slot J.C."/>
            <person name="Stielow J.B."/>
            <person name="Sun H."/>
            <person name="Kurtzman C.P."/>
            <person name="Blackwell M."/>
            <person name="Grigoriev I.V."/>
            <person name="Jeffries T.W."/>
        </authorList>
    </citation>
    <scope>NUCLEOTIDE SEQUENCE [LARGE SCALE GENOMIC DNA]</scope>
    <source>
        <strain evidence="14">ATCC 58044 / CBS 1984 / NCYC 433 / NRRL Y-366-8</strain>
    </source>
</reference>
<dbReference type="GO" id="GO:0005524">
    <property type="term" value="F:ATP binding"/>
    <property type="evidence" value="ECO:0007669"/>
    <property type="project" value="UniProtKB-KW"/>
</dbReference>
<sequence length="613" mass="66044">MAEGVFPGAIGIDLGTTYSCVATYDSAVEIIANEQGNRVTPSFVAFTSEERLIGDAAKNQAALNPKNTVFDAKRLIGRRFDDESVQKDIKTWPFKVIDSNGAPLVEVEYLDETKTFSPQEISSMVLTKMKEIAEAKIGQKVEKAVITVPAYFNDAQRQATKDAGAISGLNVLRIINEPTAAAIAYGLGAGKSEKERHVLIFDLGGGTFDVSLLHIAGGVFTVKATAGDTHLGGQDFDTNLLEHFKAEFKKKTGNDISGDSRALRRLRTAAERAKRTLSSVATTTVEVDSLFDGEDFASNISRARFEDINAALFKSTLDPVEQVLKDAKISKDKVDEVVLVGGSTRIPKVQKLLSDFFDGKQLEKSINPDEAVAYGAAVQGAILTGQSTSDDTKDLLLLDVSPLSLGVAMQGNVFAPVVPRNTTVPTIKRRTFTTVADHQTTVQFPVYQGERVNCAENTLLGEFDLKGIPPLPAGEPVLEAIFEVDANGILKVTAVEKSTGKSANITISNAVGRLSSADIEKAIEEAEKFKSSDEAFSKRHEAKQRLESYVSSIEATVTDPVLSSKLKRGSKDKIEAALSDALAALEIEESTADDYRKAEVGLKRVVTKAMATR</sequence>
<dbReference type="InterPro" id="IPR018181">
    <property type="entry name" value="Heat_shock_70_CS"/>
</dbReference>
<dbReference type="GO" id="GO:0016787">
    <property type="term" value="F:hydrolase activity"/>
    <property type="evidence" value="ECO:0007669"/>
    <property type="project" value="UniProtKB-KW"/>
</dbReference>
<evidence type="ECO:0000256" key="10">
    <source>
        <dbReference type="ARBA" id="ARBA00042875"/>
    </source>
</evidence>
<dbReference type="FunFam" id="3.30.420.40:FF:000172">
    <property type="entry name" value="Heat shock 70 kDa protein"/>
    <property type="match status" value="2"/>
</dbReference>
<dbReference type="InterPro" id="IPR043129">
    <property type="entry name" value="ATPase_NBD"/>
</dbReference>
<dbReference type="PANTHER" id="PTHR19375">
    <property type="entry name" value="HEAT SHOCK PROTEIN 70KDA"/>
    <property type="match status" value="1"/>
</dbReference>
<dbReference type="GO" id="GO:0006412">
    <property type="term" value="P:translation"/>
    <property type="evidence" value="ECO:0007669"/>
    <property type="project" value="UniProtKB-KW"/>
</dbReference>
<dbReference type="FunFam" id="3.30.420.40:FF:000026">
    <property type="entry name" value="Heat shock protein 70"/>
    <property type="match status" value="1"/>
</dbReference>
<dbReference type="EMBL" id="KV454208">
    <property type="protein sequence ID" value="ODQ61957.1"/>
    <property type="molecule type" value="Genomic_DNA"/>
</dbReference>
<dbReference type="InterPro" id="IPR029048">
    <property type="entry name" value="HSP70_C_sf"/>
</dbReference>
<comment type="subcellular location">
    <subcellularLocation>
        <location evidence="1">Cytoplasm</location>
    </subcellularLocation>
</comment>
<keyword evidence="6 12" id="KW-0067">ATP-binding</keyword>
<evidence type="ECO:0000256" key="11">
    <source>
        <dbReference type="ARBA" id="ARBA00048056"/>
    </source>
</evidence>
<evidence type="ECO:0000256" key="2">
    <source>
        <dbReference type="ARBA" id="ARBA00012554"/>
    </source>
</evidence>
<dbReference type="SUPFAM" id="SSF53067">
    <property type="entry name" value="Actin-like ATPase domain"/>
    <property type="match status" value="2"/>
</dbReference>